<gene>
    <name evidence="1" type="ORF">J2W84_004606</name>
</gene>
<sequence length="198" mass="22405">MIASIKPGVLFPESEAENIPCDFIYDIIDGKPYCRKSSPGVFSLAIIRSHLLKILFEGLTEESNVLIASTPALFMNDRNLVTGDIMVFESCKLTIDENYVQIPPKIIIELDIKVELGDMQQEEYVFLKASKLVNFGVEKVLWFFSESEKVIVVDSKSWTSQGWDGDVNILPGISCNIGQYMRNVNNRKNAFIFKNLQL</sequence>
<dbReference type="EMBL" id="JAVDTI010000005">
    <property type="protein sequence ID" value="MDR6807552.1"/>
    <property type="molecule type" value="Genomic_DNA"/>
</dbReference>
<name>A0ABU1R2C0_9BACT</name>
<proteinExistence type="predicted"/>
<dbReference type="RefSeq" id="WP_309988030.1">
    <property type="nucleotide sequence ID" value="NZ_JAVDTI010000005.1"/>
</dbReference>
<evidence type="ECO:0008006" key="3">
    <source>
        <dbReference type="Google" id="ProtNLM"/>
    </source>
</evidence>
<evidence type="ECO:0000313" key="1">
    <source>
        <dbReference type="EMBL" id="MDR6807552.1"/>
    </source>
</evidence>
<reference evidence="1 2" key="1">
    <citation type="submission" date="2023-07" db="EMBL/GenBank/DDBJ databases">
        <title>Sorghum-associated microbial communities from plants grown in Nebraska, USA.</title>
        <authorList>
            <person name="Schachtman D."/>
        </authorList>
    </citation>
    <scope>NUCLEOTIDE SEQUENCE [LARGE SCALE GENOMIC DNA]</scope>
    <source>
        <strain evidence="1 2">BE57</strain>
    </source>
</reference>
<evidence type="ECO:0000313" key="2">
    <source>
        <dbReference type="Proteomes" id="UP001264980"/>
    </source>
</evidence>
<dbReference type="Proteomes" id="UP001264980">
    <property type="component" value="Unassembled WGS sequence"/>
</dbReference>
<keyword evidence="2" id="KW-1185">Reference proteome</keyword>
<organism evidence="1 2">
    <name type="scientific">Dyadobacter fermentans</name>
    <dbReference type="NCBI Taxonomy" id="94254"/>
    <lineage>
        <taxon>Bacteria</taxon>
        <taxon>Pseudomonadati</taxon>
        <taxon>Bacteroidota</taxon>
        <taxon>Cytophagia</taxon>
        <taxon>Cytophagales</taxon>
        <taxon>Spirosomataceae</taxon>
        <taxon>Dyadobacter</taxon>
    </lineage>
</organism>
<protein>
    <recommendedName>
        <fullName evidence="3">Restriction endonuclease domain-containing protein</fullName>
    </recommendedName>
</protein>
<comment type="caution">
    <text evidence="1">The sequence shown here is derived from an EMBL/GenBank/DDBJ whole genome shotgun (WGS) entry which is preliminary data.</text>
</comment>
<accession>A0ABU1R2C0</accession>